<evidence type="ECO:0000313" key="2">
    <source>
        <dbReference type="Proteomes" id="UP000287972"/>
    </source>
</evidence>
<dbReference type="AlphaFoldDB" id="A0A428QAI6"/>
<dbReference type="Proteomes" id="UP000287972">
    <property type="component" value="Unassembled WGS sequence"/>
</dbReference>
<comment type="caution">
    <text evidence="1">The sequence shown here is derived from an EMBL/GenBank/DDBJ whole genome shotgun (WGS) entry which is preliminary data.</text>
</comment>
<gene>
    <name evidence="1" type="ORF">CEP51_013496</name>
</gene>
<keyword evidence="2" id="KW-1185">Reference proteome</keyword>
<evidence type="ECO:0000313" key="1">
    <source>
        <dbReference type="EMBL" id="RSL62304.1"/>
    </source>
</evidence>
<proteinExistence type="predicted"/>
<reference evidence="1 2" key="1">
    <citation type="submission" date="2017-06" db="EMBL/GenBank/DDBJ databases">
        <title>Comparative genomic analysis of Ambrosia Fusariam Clade fungi.</title>
        <authorList>
            <person name="Stajich J.E."/>
            <person name="Carrillo J."/>
            <person name="Kijimoto T."/>
            <person name="Eskalen A."/>
            <person name="O'Donnell K."/>
            <person name="Kasson M."/>
        </authorList>
    </citation>
    <scope>NUCLEOTIDE SEQUENCE [LARGE SCALE GENOMIC DNA]</scope>
    <source>
        <strain evidence="1 2">NRRL62606</strain>
    </source>
</reference>
<accession>A0A428QAI6</accession>
<dbReference type="EMBL" id="NKCL01000561">
    <property type="protein sequence ID" value="RSL62304.1"/>
    <property type="molecule type" value="Genomic_DNA"/>
</dbReference>
<sequence>MGDRYVFQIPAWEGSDQFFAVINPLEREDLLPQHGESCTMFFPEYRTSSESDEDIEEELQALVHAFFHNVILPSRTAEDPLQFMLTAAADCLARELTETVWRDGFATILAPGAAPRLPSLRSLIATTSRGGGRLVW</sequence>
<protein>
    <submittedName>
        <fullName evidence="1">Uncharacterized protein</fullName>
    </submittedName>
</protein>
<name>A0A428QAI6_9HYPO</name>
<organism evidence="1 2">
    <name type="scientific">Fusarium floridanum</name>
    <dbReference type="NCBI Taxonomy" id="1325733"/>
    <lineage>
        <taxon>Eukaryota</taxon>
        <taxon>Fungi</taxon>
        <taxon>Dikarya</taxon>
        <taxon>Ascomycota</taxon>
        <taxon>Pezizomycotina</taxon>
        <taxon>Sordariomycetes</taxon>
        <taxon>Hypocreomycetidae</taxon>
        <taxon>Hypocreales</taxon>
        <taxon>Nectriaceae</taxon>
        <taxon>Fusarium</taxon>
        <taxon>Fusarium solani species complex</taxon>
    </lineage>
</organism>